<dbReference type="RefSeq" id="WP_105983089.1">
    <property type="nucleotide sequence ID" value="NZ_MQUC01000003.1"/>
</dbReference>
<dbReference type="Proteomes" id="UP000239532">
    <property type="component" value="Unassembled WGS sequence"/>
</dbReference>
<evidence type="ECO:0000313" key="3">
    <source>
        <dbReference type="Proteomes" id="UP000239532"/>
    </source>
</evidence>
<proteinExistence type="predicted"/>
<comment type="caution">
    <text evidence="2">The sequence shown here is derived from an EMBL/GenBank/DDBJ whole genome shotgun (WGS) entry which is preliminary data.</text>
</comment>
<dbReference type="AlphaFoldDB" id="A0A2S9WV60"/>
<feature type="region of interest" description="Disordered" evidence="1">
    <location>
        <begin position="43"/>
        <end position="63"/>
    </location>
</feature>
<evidence type="ECO:0000256" key="1">
    <source>
        <dbReference type="SAM" id="MobiDB-lite"/>
    </source>
</evidence>
<reference evidence="2 3" key="1">
    <citation type="submission" date="2016-11" db="EMBL/GenBank/DDBJ databases">
        <title>Trade-off between light-utilization and light-protection in marine flavobacteria.</title>
        <authorList>
            <person name="Kumagai Y."/>
        </authorList>
    </citation>
    <scope>NUCLEOTIDE SEQUENCE [LARGE SCALE GENOMIC DNA]</scope>
    <source>
        <strain evidence="2 3">JCM 17109</strain>
    </source>
</reference>
<dbReference type="Pfam" id="PF19891">
    <property type="entry name" value="DUF6364"/>
    <property type="match status" value="1"/>
</dbReference>
<organism evidence="2 3">
    <name type="scientific">Nonlabens agnitus</name>
    <dbReference type="NCBI Taxonomy" id="870484"/>
    <lineage>
        <taxon>Bacteria</taxon>
        <taxon>Pseudomonadati</taxon>
        <taxon>Bacteroidota</taxon>
        <taxon>Flavobacteriia</taxon>
        <taxon>Flavobacteriales</taxon>
        <taxon>Flavobacteriaceae</taxon>
        <taxon>Nonlabens</taxon>
    </lineage>
</organism>
<dbReference type="InterPro" id="IPR045944">
    <property type="entry name" value="DUF6364"/>
</dbReference>
<sequence length="100" mass="11520">MKKKLTLSIDEAVIQKAKDYAQGTDRSLSELIESTLQRILNGSTINEPDTSYRTQNRKSKNKSGEWKLPEFLRGIAGVAPLDIDYVKDRDMIREERYSKQ</sequence>
<protein>
    <recommendedName>
        <fullName evidence="4">Antitoxin</fullName>
    </recommendedName>
</protein>
<keyword evidence="3" id="KW-1185">Reference proteome</keyword>
<dbReference type="OrthoDB" id="6198066at2"/>
<dbReference type="EMBL" id="MQUC01000003">
    <property type="protein sequence ID" value="PRP67349.1"/>
    <property type="molecule type" value="Genomic_DNA"/>
</dbReference>
<feature type="compositionally biased region" description="Polar residues" evidence="1">
    <location>
        <begin position="43"/>
        <end position="54"/>
    </location>
</feature>
<name>A0A2S9WV60_9FLAO</name>
<accession>A0A2S9WV60</accession>
<gene>
    <name evidence="2" type="ORF">BST86_09695</name>
</gene>
<evidence type="ECO:0008006" key="4">
    <source>
        <dbReference type="Google" id="ProtNLM"/>
    </source>
</evidence>
<evidence type="ECO:0000313" key="2">
    <source>
        <dbReference type="EMBL" id="PRP67349.1"/>
    </source>
</evidence>